<dbReference type="AlphaFoldDB" id="T0GDL4"/>
<dbReference type="GO" id="GO:0005886">
    <property type="term" value="C:plasma membrane"/>
    <property type="evidence" value="ECO:0007669"/>
    <property type="project" value="UniProtKB-SubCell"/>
</dbReference>
<evidence type="ECO:0000256" key="2">
    <source>
        <dbReference type="RuleBase" id="RU004429"/>
    </source>
</evidence>
<dbReference type="Proteomes" id="UP000015454">
    <property type="component" value="Unassembled WGS sequence"/>
</dbReference>
<dbReference type="EMBL" id="AHMO02000008">
    <property type="protein sequence ID" value="EQA44914.1"/>
    <property type="molecule type" value="Genomic_DNA"/>
</dbReference>
<dbReference type="GO" id="GO:0048038">
    <property type="term" value="F:quinone binding"/>
    <property type="evidence" value="ECO:0007669"/>
    <property type="project" value="UniProtKB-UniRule"/>
</dbReference>
<accession>T0GDL4</accession>
<evidence type="ECO:0000313" key="3">
    <source>
        <dbReference type="EMBL" id="EQA44914.1"/>
    </source>
</evidence>
<dbReference type="Gene3D" id="1.20.120.1200">
    <property type="entry name" value="NADH-ubiquinone/plastoquinone oxidoreductase chain 6, subunit NuoJ"/>
    <property type="match status" value="1"/>
</dbReference>
<dbReference type="PANTHER" id="PTHR33269">
    <property type="entry name" value="NADH-UBIQUINONE OXIDOREDUCTASE CHAIN 6"/>
    <property type="match status" value="1"/>
</dbReference>
<comment type="function">
    <text evidence="2">NDH-1 shuttles electrons from NADH, via FMN and iron-sulfur (Fe-S) centers, to quinones in the respiratory chain. Couples the redox reaction to proton translocation (for every two electrons transferred, four hydrogen ions are translocated across the cytoplasmic membrane), and thus conserves the redox energy in a proton gradient.</text>
</comment>
<keyword evidence="2" id="KW-1133">Transmembrane helix</keyword>
<dbReference type="RefSeq" id="WP_010568911.1">
    <property type="nucleotide sequence ID" value="NZ_AHMO02000008.1"/>
</dbReference>
<dbReference type="OrthoDB" id="345831at2"/>
<feature type="transmembrane region" description="Helical" evidence="2">
    <location>
        <begin position="12"/>
        <end position="30"/>
    </location>
</feature>
<organism evidence="3 4">
    <name type="scientific">Leptospira broomii serovar Hurstbridge str. 5399</name>
    <dbReference type="NCBI Taxonomy" id="1049789"/>
    <lineage>
        <taxon>Bacteria</taxon>
        <taxon>Pseudomonadati</taxon>
        <taxon>Spirochaetota</taxon>
        <taxon>Spirochaetia</taxon>
        <taxon>Leptospirales</taxon>
        <taxon>Leptospiraceae</taxon>
        <taxon>Leptospira</taxon>
    </lineage>
</organism>
<dbReference type="InterPro" id="IPR042106">
    <property type="entry name" value="Nuo/plastoQ_OxRdtase_6_NuoJ"/>
</dbReference>
<proteinExistence type="inferred from homology"/>
<keyword evidence="2" id="KW-0812">Transmembrane</keyword>
<dbReference type="EC" id="7.1.1.-" evidence="2"/>
<sequence length="202" mass="21765">MVGLFDNPQLLLFFIFSGIIIAGALGVVFHPNPITSAILLVLAFFALSGIYAVLGSVFVATMQVFVYAGAIMVLVVFVLMLLSLHDESAFKLWTHPLKKGVLLFFVALLGVVLINSVREGIPNTRSSPHGYSKTGNYEYDITQNGATKSTKVEGNTAVVGTSMFLDYLLPFEILSILLLTAVLGAVILGKKNLGKKPEEGEK</sequence>
<name>T0GDL4_9LEPT</name>
<evidence type="ECO:0000256" key="1">
    <source>
        <dbReference type="ARBA" id="ARBA00005698"/>
    </source>
</evidence>
<dbReference type="InterPro" id="IPR001457">
    <property type="entry name" value="NADH_UbQ/plastoQ_OxRdtase_su6"/>
</dbReference>
<feature type="transmembrane region" description="Helical" evidence="2">
    <location>
        <begin position="96"/>
        <end position="117"/>
    </location>
</feature>
<keyword evidence="2" id="KW-0472">Membrane</keyword>
<protein>
    <recommendedName>
        <fullName evidence="2">NADH-quinone oxidoreductase subunit J</fullName>
        <ecNumber evidence="2">7.1.1.-</ecNumber>
    </recommendedName>
</protein>
<comment type="subcellular location">
    <subcellularLocation>
        <location evidence="2">Cell membrane</location>
        <topology evidence="2">Multi-pass membrane protein</topology>
    </subcellularLocation>
</comment>
<evidence type="ECO:0000313" key="4">
    <source>
        <dbReference type="Proteomes" id="UP000015454"/>
    </source>
</evidence>
<comment type="caution">
    <text evidence="3">The sequence shown here is derived from an EMBL/GenBank/DDBJ whole genome shotgun (WGS) entry which is preliminary data.</text>
</comment>
<dbReference type="GO" id="GO:0008137">
    <property type="term" value="F:NADH dehydrogenase (ubiquinone) activity"/>
    <property type="evidence" value="ECO:0007669"/>
    <property type="project" value="UniProtKB-UniRule"/>
</dbReference>
<comment type="catalytic activity">
    <reaction evidence="2">
        <text>a quinone + NADH + 5 H(+)(in) = a quinol + NAD(+) + 4 H(+)(out)</text>
        <dbReference type="Rhea" id="RHEA:57888"/>
        <dbReference type="ChEBI" id="CHEBI:15378"/>
        <dbReference type="ChEBI" id="CHEBI:24646"/>
        <dbReference type="ChEBI" id="CHEBI:57540"/>
        <dbReference type="ChEBI" id="CHEBI:57945"/>
        <dbReference type="ChEBI" id="CHEBI:132124"/>
    </reaction>
</comment>
<dbReference type="STRING" id="1049789.LEP1GSC050_4323"/>
<feature type="transmembrane region" description="Helical" evidence="2">
    <location>
        <begin position="64"/>
        <end position="84"/>
    </location>
</feature>
<gene>
    <name evidence="3" type="ORF">LEP1GSC050_4323</name>
</gene>
<keyword evidence="4" id="KW-1185">Reference proteome</keyword>
<keyword evidence="2" id="KW-1003">Cell membrane</keyword>
<feature type="transmembrane region" description="Helical" evidence="2">
    <location>
        <begin position="37"/>
        <end position="58"/>
    </location>
</feature>
<dbReference type="Pfam" id="PF00499">
    <property type="entry name" value="Oxidored_q3"/>
    <property type="match status" value="1"/>
</dbReference>
<feature type="transmembrane region" description="Helical" evidence="2">
    <location>
        <begin position="167"/>
        <end position="188"/>
    </location>
</feature>
<comment type="similarity">
    <text evidence="1 2">Belongs to the complex I subunit 6 family.</text>
</comment>
<reference evidence="3" key="1">
    <citation type="submission" date="2013-05" db="EMBL/GenBank/DDBJ databases">
        <authorList>
            <person name="Harkins D.M."/>
            <person name="Durkin A.S."/>
            <person name="Brinkac L.M."/>
            <person name="Haft D.H."/>
            <person name="Selengut J.D."/>
            <person name="Sanka R."/>
            <person name="DePew J."/>
            <person name="Purushe J."/>
            <person name="Hartskeerl R.A."/>
            <person name="Ahmed A."/>
            <person name="van der Linden H."/>
            <person name="Goris M.G.A."/>
            <person name="Vinetz J.M."/>
            <person name="Sutton G.G."/>
            <person name="Nierman W.C."/>
            <person name="Fouts D.E."/>
        </authorList>
    </citation>
    <scope>NUCLEOTIDE SEQUENCE [LARGE SCALE GENOMIC DNA]</scope>
    <source>
        <strain evidence="3">5399</strain>
    </source>
</reference>
<dbReference type="PANTHER" id="PTHR33269:SF17">
    <property type="entry name" value="NADH-UBIQUINONE OXIDOREDUCTASE CHAIN 6"/>
    <property type="match status" value="1"/>
</dbReference>
<keyword evidence="2" id="KW-0520">NAD</keyword>
<keyword evidence="2" id="KW-0874">Quinone</keyword>